<reference evidence="4 5" key="1">
    <citation type="submission" date="2015-02" db="EMBL/GenBank/DDBJ databases">
        <title>Draft genome sequence of Pseudomonas stutzeri NT0128 isolated from wheat (Triticum turgidum) rhizosphere.</title>
        <authorList>
            <person name="Tovi N."/>
            <person name="Frenk S."/>
            <person name="Hadar Y."/>
            <person name="Minz D."/>
        </authorList>
    </citation>
    <scope>NUCLEOTIDE SEQUENCE [LARGE SCALE GENOMIC DNA]</scope>
    <source>
        <strain evidence="4 5">NT0128</strain>
    </source>
</reference>
<gene>
    <name evidence="4" type="ORF">UF78_08895</name>
</gene>
<dbReference type="EMBL" id="JYHV01000015">
    <property type="protein sequence ID" value="KJH82253.1"/>
    <property type="molecule type" value="Genomic_DNA"/>
</dbReference>
<dbReference type="Proteomes" id="UP000032487">
    <property type="component" value="Unassembled WGS sequence"/>
</dbReference>
<dbReference type="GO" id="GO:0006935">
    <property type="term" value="P:chemotaxis"/>
    <property type="evidence" value="ECO:0007669"/>
    <property type="project" value="InterPro"/>
</dbReference>
<dbReference type="Gene3D" id="2.30.30.40">
    <property type="entry name" value="SH3 Domains"/>
    <property type="match status" value="1"/>
</dbReference>
<dbReference type="RefSeq" id="WP_045161794.1">
    <property type="nucleotide sequence ID" value="NZ_JYHV01000015.1"/>
</dbReference>
<proteinExistence type="predicted"/>
<organism evidence="4 5">
    <name type="scientific">Stutzerimonas stutzeri</name>
    <name type="common">Pseudomonas stutzeri</name>
    <dbReference type="NCBI Taxonomy" id="316"/>
    <lineage>
        <taxon>Bacteria</taxon>
        <taxon>Pseudomonadati</taxon>
        <taxon>Pseudomonadota</taxon>
        <taxon>Gammaproteobacteria</taxon>
        <taxon>Pseudomonadales</taxon>
        <taxon>Pseudomonadaceae</taxon>
        <taxon>Stutzerimonas</taxon>
    </lineage>
</organism>
<dbReference type="InterPro" id="IPR036061">
    <property type="entry name" value="CheW-like_dom_sf"/>
</dbReference>
<dbReference type="InterPro" id="IPR024181">
    <property type="entry name" value="Chemotax_regulator_CheV"/>
</dbReference>
<protein>
    <submittedName>
        <fullName evidence="4">Chemotaxis protein CheW</fullName>
    </submittedName>
</protein>
<dbReference type="PATRIC" id="fig|316.101.peg.803"/>
<evidence type="ECO:0000259" key="3">
    <source>
        <dbReference type="PROSITE" id="PS50851"/>
    </source>
</evidence>
<dbReference type="SMART" id="SM00260">
    <property type="entry name" value="CheW"/>
    <property type="match status" value="1"/>
</dbReference>
<evidence type="ECO:0000256" key="1">
    <source>
        <dbReference type="PROSITE-ProRule" id="PRU00169"/>
    </source>
</evidence>
<feature type="domain" description="Response regulatory" evidence="2">
    <location>
        <begin position="170"/>
        <end position="291"/>
    </location>
</feature>
<comment type="caution">
    <text evidence="4">The sequence shown here is derived from an EMBL/GenBank/DDBJ whole genome shotgun (WGS) entry which is preliminary data.</text>
</comment>
<evidence type="ECO:0000313" key="4">
    <source>
        <dbReference type="EMBL" id="KJH82253.1"/>
    </source>
</evidence>
<dbReference type="InterPro" id="IPR001789">
    <property type="entry name" value="Sig_transdc_resp-reg_receiver"/>
</dbReference>
<dbReference type="InterPro" id="IPR002545">
    <property type="entry name" value="CheW-lke_dom"/>
</dbReference>
<dbReference type="GO" id="GO:0000160">
    <property type="term" value="P:phosphorelay signal transduction system"/>
    <property type="evidence" value="ECO:0007669"/>
    <property type="project" value="InterPro"/>
</dbReference>
<dbReference type="SUPFAM" id="SSF52172">
    <property type="entry name" value="CheY-like"/>
    <property type="match status" value="1"/>
</dbReference>
<dbReference type="SMART" id="SM00448">
    <property type="entry name" value="REC"/>
    <property type="match status" value="1"/>
</dbReference>
<dbReference type="PROSITE" id="PS50851">
    <property type="entry name" value="CHEW"/>
    <property type="match status" value="1"/>
</dbReference>
<dbReference type="Pfam" id="PF01584">
    <property type="entry name" value="CheW"/>
    <property type="match status" value="1"/>
</dbReference>
<dbReference type="Pfam" id="PF00072">
    <property type="entry name" value="Response_reg"/>
    <property type="match status" value="1"/>
</dbReference>
<feature type="domain" description="CheW-like" evidence="3">
    <location>
        <begin position="9"/>
        <end position="148"/>
    </location>
</feature>
<dbReference type="PIRSF" id="PIRSF002867">
    <property type="entry name" value="CheV"/>
    <property type="match status" value="1"/>
</dbReference>
<dbReference type="PROSITE" id="PS50110">
    <property type="entry name" value="RESPONSE_REGULATORY"/>
    <property type="match status" value="1"/>
</dbReference>
<dbReference type="PANTHER" id="PTHR47233">
    <property type="entry name" value="CHEMOTAXIS PROTEIN CHEV"/>
    <property type="match status" value="1"/>
</dbReference>
<dbReference type="Gene3D" id="2.40.50.180">
    <property type="entry name" value="CheA-289, Domain 4"/>
    <property type="match status" value="1"/>
</dbReference>
<dbReference type="PANTHER" id="PTHR47233:SF3">
    <property type="entry name" value="CHEMOTAXIS PROTEIN CHEV"/>
    <property type="match status" value="1"/>
</dbReference>
<feature type="modified residue" description="4-aspartylphosphate" evidence="1">
    <location>
        <position position="224"/>
    </location>
</feature>
<evidence type="ECO:0000259" key="2">
    <source>
        <dbReference type="PROSITE" id="PS50110"/>
    </source>
</evidence>
<dbReference type="OrthoDB" id="9806105at2"/>
<name>A0A0D9AMP1_STUST</name>
<evidence type="ECO:0000313" key="5">
    <source>
        <dbReference type="Proteomes" id="UP000032487"/>
    </source>
</evidence>
<dbReference type="Gene3D" id="3.40.50.2300">
    <property type="match status" value="1"/>
</dbReference>
<sequence>MNNASATDALSLLLFTLRSGKQMAINLLKVSEIIPTPSLTRLPESHPHVRGVATLRGQPLSVIDLSLAIGMAPLQDPKGGCLIVTEISRSKQGLHVQAVVKIVHIQSSKILPPPYGARNNSFITGTAEVDGELIQILDVEKVIHNIAPVPGEADISHLDDQDAQLLTETRALIVDDSQVAIHMSMSALTKMGVTCHSVRSAREAFEKLDSLKDSYEAINVVVSDIEMPEMDGYSFTQALRKHPDYASIYVLLHTSLDSTISTDKAKAAGANDILTKFSPPEMAKCMLRAARVIHLGEDTSVA</sequence>
<dbReference type="AlphaFoldDB" id="A0A0D9AMP1"/>
<dbReference type="InterPro" id="IPR011006">
    <property type="entry name" value="CheY-like_superfamily"/>
</dbReference>
<dbReference type="SUPFAM" id="SSF50341">
    <property type="entry name" value="CheW-like"/>
    <property type="match status" value="1"/>
</dbReference>
<accession>A0A0D9AMP1</accession>
<keyword evidence="1" id="KW-0597">Phosphoprotein</keyword>